<dbReference type="RefSeq" id="WP_129181340.1">
    <property type="nucleotide sequence ID" value="NZ_JAGIOG010000001.1"/>
</dbReference>
<gene>
    <name evidence="2" type="ORF">ESP62_005650</name>
</gene>
<accession>A0A641ART2</accession>
<evidence type="ECO:0000313" key="3">
    <source>
        <dbReference type="Proteomes" id="UP001515100"/>
    </source>
</evidence>
<reference evidence="2" key="1">
    <citation type="submission" date="2019-09" db="EMBL/GenBank/DDBJ databases">
        <authorList>
            <person name="Li J."/>
        </authorList>
    </citation>
    <scope>NUCLEOTIDE SEQUENCE [LARGE SCALE GENOMIC DNA]</scope>
    <source>
        <strain evidence="2">NRBC 14897</strain>
    </source>
</reference>
<dbReference type="EMBL" id="SDPP02000001">
    <property type="protein sequence ID" value="KAA1380655.1"/>
    <property type="molecule type" value="Genomic_DNA"/>
</dbReference>
<dbReference type="SUPFAM" id="SSF53474">
    <property type="entry name" value="alpha/beta-Hydrolases"/>
    <property type="match status" value="1"/>
</dbReference>
<dbReference type="OrthoDB" id="9787933at2"/>
<dbReference type="Proteomes" id="UP001515100">
    <property type="component" value="Unassembled WGS sequence"/>
</dbReference>
<organism evidence="2 3">
    <name type="scientific">Aeromicrobium fastidiosum</name>
    <dbReference type="NCBI Taxonomy" id="52699"/>
    <lineage>
        <taxon>Bacteria</taxon>
        <taxon>Bacillati</taxon>
        <taxon>Actinomycetota</taxon>
        <taxon>Actinomycetes</taxon>
        <taxon>Propionibacteriales</taxon>
        <taxon>Nocardioidaceae</taxon>
        <taxon>Aeromicrobium</taxon>
    </lineage>
</organism>
<dbReference type="InterPro" id="IPR051049">
    <property type="entry name" value="Dienelactone_hydrolase-like"/>
</dbReference>
<keyword evidence="3" id="KW-1185">Reference proteome</keyword>
<feature type="domain" description="Dienelactone hydrolase" evidence="1">
    <location>
        <begin position="16"/>
        <end position="245"/>
    </location>
</feature>
<dbReference type="PANTHER" id="PTHR46623:SF10">
    <property type="entry name" value="CARBOXYMETHYLENEBUTENOLIDASE HOMOLOG"/>
    <property type="match status" value="1"/>
</dbReference>
<dbReference type="InterPro" id="IPR029058">
    <property type="entry name" value="AB_hydrolase_fold"/>
</dbReference>
<dbReference type="GO" id="GO:0016787">
    <property type="term" value="F:hydrolase activity"/>
    <property type="evidence" value="ECO:0007669"/>
    <property type="project" value="UniProtKB-KW"/>
</dbReference>
<dbReference type="Gene3D" id="3.40.50.1820">
    <property type="entry name" value="alpha/beta hydrolase"/>
    <property type="match status" value="1"/>
</dbReference>
<name>A0A641ART2_9ACTN</name>
<keyword evidence="2" id="KW-0378">Hydrolase</keyword>
<dbReference type="Pfam" id="PF01738">
    <property type="entry name" value="DLH"/>
    <property type="match status" value="1"/>
</dbReference>
<dbReference type="InterPro" id="IPR002925">
    <property type="entry name" value="Dienelactn_hydro"/>
</dbReference>
<evidence type="ECO:0000313" key="2">
    <source>
        <dbReference type="EMBL" id="KAA1380655.1"/>
    </source>
</evidence>
<sequence>MSSETILITVPDGTAEAYVSRPDEADHPGVLLHADAIGLRPQIEQMADHIASWGYVVMAPHVFYRDGSAADLAPTADLTRPGAREEFFVGAMQRVRALTPDRSDHDLDAYLDALLRLDGVSGGRVGMTGYCIGGRLAVRAAGLRPDVIAAAAAFHPGGLVTDEPDSPHRVVARASAEILVGHADQDSSNPAEAVAIFESALAAAGLTFTSAIYPGAPHGFTMADTSSYDDAGAERHYVELRALLERTLPA</sequence>
<evidence type="ECO:0000259" key="1">
    <source>
        <dbReference type="Pfam" id="PF01738"/>
    </source>
</evidence>
<comment type="caution">
    <text evidence="2">The sequence shown here is derived from an EMBL/GenBank/DDBJ whole genome shotgun (WGS) entry which is preliminary data.</text>
</comment>
<dbReference type="AlphaFoldDB" id="A0A641ART2"/>
<proteinExistence type="predicted"/>
<dbReference type="PANTHER" id="PTHR46623">
    <property type="entry name" value="CARBOXYMETHYLENEBUTENOLIDASE-RELATED"/>
    <property type="match status" value="1"/>
</dbReference>
<protein>
    <submittedName>
        <fullName evidence="2">Dienelactone hydrolase family protein</fullName>
    </submittedName>
</protein>